<comment type="caution">
    <text evidence="2">The sequence shown here is derived from an EMBL/GenBank/DDBJ whole genome shotgun (WGS) entry which is preliminary data.</text>
</comment>
<reference evidence="2 3" key="1">
    <citation type="submission" date="2019-02" db="EMBL/GenBank/DDBJ databases">
        <title>Bacterial novel species Emticicia sp. 17J42-9 isolated from soil.</title>
        <authorList>
            <person name="Jung H.-Y."/>
        </authorList>
    </citation>
    <scope>NUCLEOTIDE SEQUENCE [LARGE SCALE GENOMIC DNA]</scope>
    <source>
        <strain evidence="2 3">17J42-9</strain>
    </source>
</reference>
<feature type="transmembrane region" description="Helical" evidence="1">
    <location>
        <begin position="113"/>
        <end position="134"/>
    </location>
</feature>
<dbReference type="Proteomes" id="UP000293162">
    <property type="component" value="Unassembled WGS sequence"/>
</dbReference>
<dbReference type="AlphaFoldDB" id="A0A4V1ZCX9"/>
<keyword evidence="3" id="KW-1185">Reference proteome</keyword>
<keyword evidence="1" id="KW-1133">Transmembrane helix</keyword>
<accession>A0A4V1ZCX9</accession>
<proteinExistence type="predicted"/>
<protein>
    <recommendedName>
        <fullName evidence="4">Zinc-finger domain-containing protein</fullName>
    </recommendedName>
</protein>
<name>A0A4V1ZCX9_9BACT</name>
<keyword evidence="1" id="KW-0812">Transmembrane</keyword>
<dbReference type="RefSeq" id="WP_130022675.1">
    <property type="nucleotide sequence ID" value="NZ_SEWF01000029.1"/>
</dbReference>
<evidence type="ECO:0008006" key="4">
    <source>
        <dbReference type="Google" id="ProtNLM"/>
    </source>
</evidence>
<organism evidence="2 3">
    <name type="scientific">Emticicia agri</name>
    <dbReference type="NCBI Taxonomy" id="2492393"/>
    <lineage>
        <taxon>Bacteria</taxon>
        <taxon>Pseudomonadati</taxon>
        <taxon>Bacteroidota</taxon>
        <taxon>Cytophagia</taxon>
        <taxon>Cytophagales</taxon>
        <taxon>Leadbetterellaceae</taxon>
        <taxon>Emticicia</taxon>
    </lineage>
</organism>
<dbReference type="EMBL" id="SEWF01000029">
    <property type="protein sequence ID" value="RYU94220.1"/>
    <property type="molecule type" value="Genomic_DNA"/>
</dbReference>
<dbReference type="OrthoDB" id="708468at2"/>
<keyword evidence="1" id="KW-0472">Membrane</keyword>
<evidence type="ECO:0000313" key="3">
    <source>
        <dbReference type="Proteomes" id="UP000293162"/>
    </source>
</evidence>
<evidence type="ECO:0000313" key="2">
    <source>
        <dbReference type="EMBL" id="RYU94220.1"/>
    </source>
</evidence>
<gene>
    <name evidence="2" type="ORF">EWM59_18145</name>
</gene>
<evidence type="ECO:0000256" key="1">
    <source>
        <dbReference type="SAM" id="Phobius"/>
    </source>
</evidence>
<sequence>MKNKHLTDEEIQLYALDADACAPALVAHIQHCAHCQQEVLTYQLLAEGIKTQEKAVFDFDLADLVMEQLPQPKPTSDRPILYMIGGIMAVMIVVMGELFGSSFIGLFAYAQPILIGLVLTATIALTAFLGIDMYQKYKAQMKALNYY</sequence>
<feature type="transmembrane region" description="Helical" evidence="1">
    <location>
        <begin position="80"/>
        <end position="107"/>
    </location>
</feature>